<gene>
    <name evidence="2" type="ORF">BT96DRAFT_836491</name>
</gene>
<evidence type="ECO:0000259" key="1">
    <source>
        <dbReference type="Pfam" id="PF14214"/>
    </source>
</evidence>
<dbReference type="InterPro" id="IPR025476">
    <property type="entry name" value="Helitron_helicase-like"/>
</dbReference>
<reference evidence="2" key="1">
    <citation type="journal article" date="2019" name="Environ. Microbiol.">
        <title>Fungal ecological strategies reflected in gene transcription - a case study of two litter decomposers.</title>
        <authorList>
            <person name="Barbi F."/>
            <person name="Kohler A."/>
            <person name="Barry K."/>
            <person name="Baskaran P."/>
            <person name="Daum C."/>
            <person name="Fauchery L."/>
            <person name="Ihrmark K."/>
            <person name="Kuo A."/>
            <person name="LaButti K."/>
            <person name="Lipzen A."/>
            <person name="Morin E."/>
            <person name="Grigoriev I.V."/>
            <person name="Henrissat B."/>
            <person name="Lindahl B."/>
            <person name="Martin F."/>
        </authorList>
    </citation>
    <scope>NUCLEOTIDE SEQUENCE</scope>
    <source>
        <strain evidence="2">JB14</strain>
    </source>
</reference>
<evidence type="ECO:0000313" key="2">
    <source>
        <dbReference type="EMBL" id="KAE9388265.1"/>
    </source>
</evidence>
<dbReference type="AlphaFoldDB" id="A0A6A4GSV4"/>
<dbReference type="Proteomes" id="UP000799118">
    <property type="component" value="Unassembled WGS sequence"/>
</dbReference>
<dbReference type="Pfam" id="PF14214">
    <property type="entry name" value="Helitron_like_N"/>
    <property type="match status" value="1"/>
</dbReference>
<proteinExistence type="predicted"/>
<feature type="non-terminal residue" evidence="2">
    <location>
        <position position="284"/>
    </location>
</feature>
<protein>
    <recommendedName>
        <fullName evidence="1">Helitron helicase-like domain-containing protein</fullName>
    </recommendedName>
</protein>
<feature type="domain" description="Helitron helicase-like" evidence="1">
    <location>
        <begin position="72"/>
        <end position="284"/>
    </location>
</feature>
<accession>A0A6A4GSV4</accession>
<evidence type="ECO:0000313" key="3">
    <source>
        <dbReference type="Proteomes" id="UP000799118"/>
    </source>
</evidence>
<dbReference type="OrthoDB" id="432234at2759"/>
<organism evidence="2 3">
    <name type="scientific">Gymnopus androsaceus JB14</name>
    <dbReference type="NCBI Taxonomy" id="1447944"/>
    <lineage>
        <taxon>Eukaryota</taxon>
        <taxon>Fungi</taxon>
        <taxon>Dikarya</taxon>
        <taxon>Basidiomycota</taxon>
        <taxon>Agaricomycotina</taxon>
        <taxon>Agaricomycetes</taxon>
        <taxon>Agaricomycetidae</taxon>
        <taxon>Agaricales</taxon>
        <taxon>Marasmiineae</taxon>
        <taxon>Omphalotaceae</taxon>
        <taxon>Gymnopus</taxon>
    </lineage>
</organism>
<sequence length="284" mass="32343">MRKLNALQRLKFQQESFIKYPSGSIPLPTRHSPNTYGHLWPTLFPYGVGMMENDDVRSNDSVGFKEVTMRSHVAHLLQSGPNRRFQTHLSFMFVMNNILLRRETSYNARLAVKKSWFPRVDALLDMVTDSTIESYTDKLKSNPFARAETEGEKAAAKLIQHVNYVAEHVPGSMREIQEMREELFSIVNTDGMPHIFFTLNPTDTNNPIAQVFAGREIDLDKFFHDLNPGAENSERSAFISQNPVAAAEFFHHSVKTLIQILLGTERDSKNGIFGEVSVYYGVVE</sequence>
<dbReference type="EMBL" id="ML769752">
    <property type="protein sequence ID" value="KAE9388265.1"/>
    <property type="molecule type" value="Genomic_DNA"/>
</dbReference>
<keyword evidence="3" id="KW-1185">Reference proteome</keyword>
<name>A0A6A4GSV4_9AGAR</name>